<dbReference type="AlphaFoldDB" id="A0A918QD38"/>
<comment type="caution">
    <text evidence="3">The sequence shown here is derived from an EMBL/GenBank/DDBJ whole genome shotgun (WGS) entry which is preliminary data.</text>
</comment>
<proteinExistence type="predicted"/>
<accession>A0A918QD38</accession>
<evidence type="ECO:0000313" key="3">
    <source>
        <dbReference type="EMBL" id="GGZ41772.1"/>
    </source>
</evidence>
<dbReference type="InterPro" id="IPR037682">
    <property type="entry name" value="TonB_C"/>
</dbReference>
<protein>
    <recommendedName>
        <fullName evidence="2">TonB C-terminal domain-containing protein</fullName>
    </recommendedName>
</protein>
<reference evidence="3" key="1">
    <citation type="journal article" date="2014" name="Int. J. Syst. Evol. Microbiol.">
        <title>Complete genome sequence of Corynebacterium casei LMG S-19264T (=DSM 44701T), isolated from a smear-ripened cheese.</title>
        <authorList>
            <consortium name="US DOE Joint Genome Institute (JGI-PGF)"/>
            <person name="Walter F."/>
            <person name="Albersmeier A."/>
            <person name="Kalinowski J."/>
            <person name="Ruckert C."/>
        </authorList>
    </citation>
    <scope>NUCLEOTIDE SEQUENCE</scope>
    <source>
        <strain evidence="3">KCTC 32296</strain>
    </source>
</reference>
<feature type="domain" description="TonB C-terminal" evidence="2">
    <location>
        <begin position="157"/>
        <end position="223"/>
    </location>
</feature>
<evidence type="ECO:0000256" key="1">
    <source>
        <dbReference type="SAM" id="Phobius"/>
    </source>
</evidence>
<dbReference type="Gene3D" id="3.30.1150.10">
    <property type="match status" value="1"/>
</dbReference>
<sequence length="236" mass="24845">MSEVAHSLHHPLFATAGQRRLSPSVMAGLGIAALLHAGIAVYLFNQNFQIIEPPTLPPEVITKGVMVRFAPPPPTPQPKSPPIDLHKPTVITPLAPPPIPVEPSTVEAGPSTITSPPATIATGAPTEATGTSSQPATSPYVKAQWASYPTGEAALSYYPKRALDGEVEGEALVECTFNATGKITACAVLSENPAKYGFGQATVDLLVAHARAKPQTANGALRDGDKMKIRYRWSLD</sequence>
<reference evidence="3" key="2">
    <citation type="submission" date="2020-09" db="EMBL/GenBank/DDBJ databases">
        <authorList>
            <person name="Sun Q."/>
            <person name="Kim S."/>
        </authorList>
    </citation>
    <scope>NUCLEOTIDE SEQUENCE</scope>
    <source>
        <strain evidence="3">KCTC 32296</strain>
    </source>
</reference>
<dbReference type="RefSeq" id="WP_189488164.1">
    <property type="nucleotide sequence ID" value="NZ_BMZB01000005.1"/>
</dbReference>
<dbReference type="Proteomes" id="UP000662572">
    <property type="component" value="Unassembled WGS sequence"/>
</dbReference>
<dbReference type="GO" id="GO:0055085">
    <property type="term" value="P:transmembrane transport"/>
    <property type="evidence" value="ECO:0007669"/>
    <property type="project" value="InterPro"/>
</dbReference>
<name>A0A918QD38_9CAUL</name>
<organism evidence="3 4">
    <name type="scientific">Asticcacaulis endophyticus</name>
    <dbReference type="NCBI Taxonomy" id="1395890"/>
    <lineage>
        <taxon>Bacteria</taxon>
        <taxon>Pseudomonadati</taxon>
        <taxon>Pseudomonadota</taxon>
        <taxon>Alphaproteobacteria</taxon>
        <taxon>Caulobacterales</taxon>
        <taxon>Caulobacteraceae</taxon>
        <taxon>Asticcacaulis</taxon>
    </lineage>
</organism>
<dbReference type="EMBL" id="BMZB01000005">
    <property type="protein sequence ID" value="GGZ41772.1"/>
    <property type="molecule type" value="Genomic_DNA"/>
</dbReference>
<keyword evidence="4" id="KW-1185">Reference proteome</keyword>
<evidence type="ECO:0000313" key="4">
    <source>
        <dbReference type="Proteomes" id="UP000662572"/>
    </source>
</evidence>
<dbReference type="SUPFAM" id="SSF74653">
    <property type="entry name" value="TolA/TonB C-terminal domain"/>
    <property type="match status" value="1"/>
</dbReference>
<dbReference type="Pfam" id="PF03544">
    <property type="entry name" value="TonB_C"/>
    <property type="match status" value="1"/>
</dbReference>
<keyword evidence="1" id="KW-1133">Transmembrane helix</keyword>
<keyword evidence="1" id="KW-0812">Transmembrane</keyword>
<feature type="transmembrane region" description="Helical" evidence="1">
    <location>
        <begin position="21"/>
        <end position="44"/>
    </location>
</feature>
<evidence type="ECO:0000259" key="2">
    <source>
        <dbReference type="Pfam" id="PF03544"/>
    </source>
</evidence>
<gene>
    <name evidence="3" type="ORF">GCM10011273_30580</name>
</gene>
<keyword evidence="1" id="KW-0472">Membrane</keyword>